<dbReference type="InterPro" id="IPR037401">
    <property type="entry name" value="SnoaL-like"/>
</dbReference>
<dbReference type="InterPro" id="IPR032710">
    <property type="entry name" value="NTF2-like_dom_sf"/>
</dbReference>
<dbReference type="GO" id="GO:0003677">
    <property type="term" value="F:DNA binding"/>
    <property type="evidence" value="ECO:0007669"/>
    <property type="project" value="InterPro"/>
</dbReference>
<dbReference type="AlphaFoldDB" id="A0A1H3AGS0"/>
<organism evidence="9 10">
    <name type="scientific">Geodermatophilus africanus</name>
    <dbReference type="NCBI Taxonomy" id="1137993"/>
    <lineage>
        <taxon>Bacteria</taxon>
        <taxon>Bacillati</taxon>
        <taxon>Actinomycetota</taxon>
        <taxon>Actinomycetes</taxon>
        <taxon>Geodermatophilales</taxon>
        <taxon>Geodermatophilaceae</taxon>
        <taxon>Geodermatophilus</taxon>
    </lineage>
</organism>
<evidence type="ECO:0000259" key="8">
    <source>
        <dbReference type="Pfam" id="PF12680"/>
    </source>
</evidence>
<dbReference type="InterPro" id="IPR013324">
    <property type="entry name" value="RNA_pol_sigma_r3/r4-like"/>
</dbReference>
<dbReference type="NCBIfam" id="TIGR02937">
    <property type="entry name" value="sigma70-ECF"/>
    <property type="match status" value="1"/>
</dbReference>
<dbReference type="STRING" id="1137993.SAMN05660209_00020"/>
<dbReference type="Pfam" id="PF12680">
    <property type="entry name" value="SnoaL_2"/>
    <property type="match status" value="1"/>
</dbReference>
<dbReference type="Proteomes" id="UP000198921">
    <property type="component" value="Unassembled WGS sequence"/>
</dbReference>
<dbReference type="SUPFAM" id="SSF88946">
    <property type="entry name" value="Sigma2 domain of RNA polymerase sigma factors"/>
    <property type="match status" value="1"/>
</dbReference>
<dbReference type="InterPro" id="IPR014284">
    <property type="entry name" value="RNA_pol_sigma-70_dom"/>
</dbReference>
<dbReference type="NCBIfam" id="NF007214">
    <property type="entry name" value="PRK09636.1"/>
    <property type="match status" value="1"/>
</dbReference>
<dbReference type="SUPFAM" id="SSF88659">
    <property type="entry name" value="Sigma3 and sigma4 domains of RNA polymerase sigma factors"/>
    <property type="match status" value="1"/>
</dbReference>
<gene>
    <name evidence="9" type="ORF">SAMN05660209_00020</name>
</gene>
<accession>A0A1H3AGS0</accession>
<protein>
    <submittedName>
        <fullName evidence="9">RNA polymerase sigma-70 factor, ECF subfamily</fullName>
    </submittedName>
</protein>
<feature type="domain" description="RNA polymerase sigma factor 70 region 4 type 2" evidence="7">
    <location>
        <begin position="113"/>
        <end position="163"/>
    </location>
</feature>
<keyword evidence="5" id="KW-0804">Transcription</keyword>
<evidence type="ECO:0000256" key="2">
    <source>
        <dbReference type="ARBA" id="ARBA00011344"/>
    </source>
</evidence>
<keyword evidence="4" id="KW-0731">Sigma factor</keyword>
<comment type="subunit">
    <text evidence="2">Interacts transiently with the RNA polymerase catalytic core formed by RpoA, RpoB, RpoC and RpoZ (2 alpha, 1 beta, 1 beta' and 1 omega subunit) to form the RNA polymerase holoenzyme that can initiate transcription.</text>
</comment>
<evidence type="ECO:0000259" key="7">
    <source>
        <dbReference type="Pfam" id="PF08281"/>
    </source>
</evidence>
<dbReference type="Gene3D" id="3.10.450.50">
    <property type="match status" value="1"/>
</dbReference>
<dbReference type="InterPro" id="IPR013325">
    <property type="entry name" value="RNA_pol_sigma_r2"/>
</dbReference>
<dbReference type="InterPro" id="IPR014303">
    <property type="entry name" value="RNA_pol_sigma-70_ECF"/>
</dbReference>
<dbReference type="Gene3D" id="1.10.10.10">
    <property type="entry name" value="Winged helix-like DNA-binding domain superfamily/Winged helix DNA-binding domain"/>
    <property type="match status" value="1"/>
</dbReference>
<dbReference type="EMBL" id="FNOT01000001">
    <property type="protein sequence ID" value="SDX28029.1"/>
    <property type="molecule type" value="Genomic_DNA"/>
</dbReference>
<reference evidence="10" key="1">
    <citation type="submission" date="2016-10" db="EMBL/GenBank/DDBJ databases">
        <authorList>
            <person name="Varghese N."/>
            <person name="Submissions S."/>
        </authorList>
    </citation>
    <scope>NUCLEOTIDE SEQUENCE [LARGE SCALE GENOMIC DNA]</scope>
    <source>
        <strain evidence="10">DSM 45422</strain>
    </source>
</reference>
<evidence type="ECO:0000256" key="5">
    <source>
        <dbReference type="ARBA" id="ARBA00023163"/>
    </source>
</evidence>
<comment type="similarity">
    <text evidence="1">Belongs to the sigma-70 factor family. ECF subfamily.</text>
</comment>
<dbReference type="GO" id="GO:0006352">
    <property type="term" value="P:DNA-templated transcription initiation"/>
    <property type="evidence" value="ECO:0007669"/>
    <property type="project" value="InterPro"/>
</dbReference>
<dbReference type="NCBIfam" id="TIGR02957">
    <property type="entry name" value="SigX4"/>
    <property type="match status" value="1"/>
</dbReference>
<dbReference type="PANTHER" id="PTHR30173">
    <property type="entry name" value="SIGMA 19 FACTOR"/>
    <property type="match status" value="1"/>
</dbReference>
<evidence type="ECO:0000256" key="4">
    <source>
        <dbReference type="ARBA" id="ARBA00023082"/>
    </source>
</evidence>
<dbReference type="InterPro" id="IPR007627">
    <property type="entry name" value="RNA_pol_sigma70_r2"/>
</dbReference>
<sequence>MTCHRVHVGSRTEEFQELRPLLFSLAYRLLGSVAEAEDAVQEAWLRYETTPTRPRSPKAFLSAVVTRISIDVLRSARVRREQYVGEWLPEPLLTDPYEDPARSAELADSVSMAALLLLERLSPLERAVFVLREVFAFDFADVAAAVGRSEGACRQLLVRARDHVHSGRPRFEVDRQAREVLAARFFDAFRDGDVEGLRDVLAADVQLVGDAGGKAPALARIVVGADKVARLLATAFPRLARLDATLEQCEVNGQPGAMLRDREGKVAYLLALDMVDGRIQTVRSLGNPDKLGHLGPVADAWALRREFINVPRD</sequence>
<evidence type="ECO:0000313" key="9">
    <source>
        <dbReference type="EMBL" id="SDX28029.1"/>
    </source>
</evidence>
<dbReference type="Pfam" id="PF08281">
    <property type="entry name" value="Sigma70_r4_2"/>
    <property type="match status" value="1"/>
</dbReference>
<dbReference type="OrthoDB" id="3211555at2"/>
<dbReference type="InterPro" id="IPR013249">
    <property type="entry name" value="RNA_pol_sigma70_r4_t2"/>
</dbReference>
<dbReference type="PANTHER" id="PTHR30173:SF36">
    <property type="entry name" value="ECF RNA POLYMERASE SIGMA FACTOR SIGJ"/>
    <property type="match status" value="1"/>
</dbReference>
<name>A0A1H3AGS0_9ACTN</name>
<dbReference type="Gene3D" id="1.10.1740.10">
    <property type="match status" value="1"/>
</dbReference>
<evidence type="ECO:0000313" key="10">
    <source>
        <dbReference type="Proteomes" id="UP000198921"/>
    </source>
</evidence>
<dbReference type="GO" id="GO:0016987">
    <property type="term" value="F:sigma factor activity"/>
    <property type="evidence" value="ECO:0007669"/>
    <property type="project" value="UniProtKB-KW"/>
</dbReference>
<dbReference type="InterPro" id="IPR036388">
    <property type="entry name" value="WH-like_DNA-bd_sf"/>
</dbReference>
<dbReference type="SUPFAM" id="SSF54427">
    <property type="entry name" value="NTF2-like"/>
    <property type="match status" value="1"/>
</dbReference>
<evidence type="ECO:0000256" key="1">
    <source>
        <dbReference type="ARBA" id="ARBA00010641"/>
    </source>
</evidence>
<dbReference type="Pfam" id="PF04542">
    <property type="entry name" value="Sigma70_r2"/>
    <property type="match status" value="1"/>
</dbReference>
<dbReference type="InterPro" id="IPR052704">
    <property type="entry name" value="ECF_Sigma-70_Domain"/>
</dbReference>
<feature type="domain" description="RNA polymerase sigma-70 region 2" evidence="6">
    <location>
        <begin position="15"/>
        <end position="77"/>
    </location>
</feature>
<keyword evidence="3" id="KW-0805">Transcription regulation</keyword>
<evidence type="ECO:0000256" key="3">
    <source>
        <dbReference type="ARBA" id="ARBA00023015"/>
    </source>
</evidence>
<proteinExistence type="inferred from homology"/>
<keyword evidence="10" id="KW-1185">Reference proteome</keyword>
<feature type="domain" description="SnoaL-like" evidence="8">
    <location>
        <begin position="183"/>
        <end position="260"/>
    </location>
</feature>
<evidence type="ECO:0000259" key="6">
    <source>
        <dbReference type="Pfam" id="PF04542"/>
    </source>
</evidence>